<comment type="caution">
    <text evidence="2">The sequence shown here is derived from an EMBL/GenBank/DDBJ whole genome shotgun (WGS) entry which is preliminary data.</text>
</comment>
<evidence type="ECO:0000313" key="2">
    <source>
        <dbReference type="EMBL" id="GIL62304.1"/>
    </source>
</evidence>
<evidence type="ECO:0000256" key="1">
    <source>
        <dbReference type="SAM" id="MobiDB-lite"/>
    </source>
</evidence>
<dbReference type="AlphaFoldDB" id="A0A8J4BNL3"/>
<evidence type="ECO:0000313" key="3">
    <source>
        <dbReference type="Proteomes" id="UP000747399"/>
    </source>
</evidence>
<name>A0A8J4BNL3_9CHLO</name>
<keyword evidence="3" id="KW-1185">Reference proteome</keyword>
<sequence>KGDGDGNAVRGDPGTRDPGDLLLAAIGGDPPGQDRSEWLGTAGPWVTPPPPMLLSLQPAAVTAGRASSLRVVIRLPPHSPLGDALPGGHGVGDLPAGNARTGCSQDPPAMLHLRYGGACILNCEVQPADLRPVTSGIGAPIEVGEANAQRHVRQERQVPTPSDSPPDLSPAIQTPSVSPGDIHLPEQPAGSSSHRWSLTASPMKLNVLGNQRPASAAEAPGIQMASVSSRADVSGPAGADVAVYPGGNAETGIVAEYMLHVPSLAAPGLAFVETSCGDLLGPWLPLPVVPSEAAAAEINSLTYERSLLQPFLCDMGRVLMLSAAGACLEETGYTDDWEAYEAYCELRDSIPDAEVVASWLLRQCIEWHLPECTALSTSLFLELVEVANPNQPISEVTLF</sequence>
<protein>
    <submittedName>
        <fullName evidence="2">Uncharacterized protein</fullName>
    </submittedName>
</protein>
<dbReference type="Proteomes" id="UP000747399">
    <property type="component" value="Unassembled WGS sequence"/>
</dbReference>
<reference evidence="2" key="1">
    <citation type="journal article" date="2021" name="Proc. Natl. Acad. Sci. U.S.A.">
        <title>Three genomes in the algal genus Volvox reveal the fate of a haploid sex-determining region after a transition to homothallism.</title>
        <authorList>
            <person name="Yamamoto K."/>
            <person name="Hamaji T."/>
            <person name="Kawai-Toyooka H."/>
            <person name="Matsuzaki R."/>
            <person name="Takahashi F."/>
            <person name="Nishimura Y."/>
            <person name="Kawachi M."/>
            <person name="Noguchi H."/>
            <person name="Minakuchi Y."/>
            <person name="Umen J.G."/>
            <person name="Toyoda A."/>
            <person name="Nozaki H."/>
        </authorList>
    </citation>
    <scope>NUCLEOTIDE SEQUENCE</scope>
    <source>
        <strain evidence="2">NIES-3780</strain>
    </source>
</reference>
<dbReference type="EMBL" id="BNCO01000050">
    <property type="protein sequence ID" value="GIL62304.1"/>
    <property type="molecule type" value="Genomic_DNA"/>
</dbReference>
<gene>
    <name evidence="2" type="ORF">Vafri_16583</name>
</gene>
<feature type="non-terminal residue" evidence="2">
    <location>
        <position position="399"/>
    </location>
</feature>
<accession>A0A8J4BNL3</accession>
<organism evidence="2 3">
    <name type="scientific">Volvox africanus</name>
    <dbReference type="NCBI Taxonomy" id="51714"/>
    <lineage>
        <taxon>Eukaryota</taxon>
        <taxon>Viridiplantae</taxon>
        <taxon>Chlorophyta</taxon>
        <taxon>core chlorophytes</taxon>
        <taxon>Chlorophyceae</taxon>
        <taxon>CS clade</taxon>
        <taxon>Chlamydomonadales</taxon>
        <taxon>Volvocaceae</taxon>
        <taxon>Volvox</taxon>
    </lineage>
</organism>
<proteinExistence type="predicted"/>
<feature type="region of interest" description="Disordered" evidence="1">
    <location>
        <begin position="1"/>
        <end position="35"/>
    </location>
</feature>
<feature type="region of interest" description="Disordered" evidence="1">
    <location>
        <begin position="146"/>
        <end position="195"/>
    </location>
</feature>